<feature type="transmembrane region" description="Helical" evidence="5">
    <location>
        <begin position="112"/>
        <end position="131"/>
    </location>
</feature>
<comment type="similarity">
    <text evidence="5">Belongs to the 4-toluene sulfonate uptake permease (TSUP) (TC 2.A.102) family.</text>
</comment>
<evidence type="ECO:0000313" key="7">
    <source>
        <dbReference type="Proteomes" id="UP001195660"/>
    </source>
</evidence>
<keyword evidence="5" id="KW-1003">Cell membrane</keyword>
<comment type="caution">
    <text evidence="6">The sequence shown here is derived from an EMBL/GenBank/DDBJ whole genome shotgun (WGS) entry which is preliminary data.</text>
</comment>
<reference evidence="6 7" key="1">
    <citation type="submission" date="2019-11" db="EMBL/GenBank/DDBJ databases">
        <title>Novel Deefgea species.</title>
        <authorList>
            <person name="Han J.-H."/>
        </authorList>
    </citation>
    <scope>NUCLEOTIDE SEQUENCE [LARGE SCALE GENOMIC DNA]</scope>
    <source>
        <strain evidence="6 7">LMG 24817</strain>
    </source>
</reference>
<organism evidence="6 7">
    <name type="scientific">Deefgea chitinilytica</name>
    <dbReference type="NCBI Taxonomy" id="570276"/>
    <lineage>
        <taxon>Bacteria</taxon>
        <taxon>Pseudomonadati</taxon>
        <taxon>Pseudomonadota</taxon>
        <taxon>Betaproteobacteria</taxon>
        <taxon>Neisseriales</taxon>
        <taxon>Chitinibacteraceae</taxon>
        <taxon>Deefgea</taxon>
    </lineage>
</organism>
<dbReference type="PANTHER" id="PTHR43701:SF2">
    <property type="entry name" value="MEMBRANE TRANSPORTER PROTEIN YJNA-RELATED"/>
    <property type="match status" value="1"/>
</dbReference>
<evidence type="ECO:0000256" key="2">
    <source>
        <dbReference type="ARBA" id="ARBA00022692"/>
    </source>
</evidence>
<feature type="transmembrane region" description="Helical" evidence="5">
    <location>
        <begin position="151"/>
        <end position="180"/>
    </location>
</feature>
<sequence>MEVGMLGFVVAGLVVGFIVGMTGVGGGSLMTPILLWFGIPPAAAVGTDLLYAAITKAGGVYVHQKNKNIDWKITGWLALGSVPAAAITLWVLHNLHTDTKVMNAVIKHALGWALLFTAVAIVFKQQIIAFAQKHAGDKFKMSATRLNTLTVITGIFLGAIVTLTSIGAGALGTVALFLLYPLLATKRLVGTEIAHAVPLTLVAGLGHASMGNMDWSLLGYLLMGSLPGIYLGSHLTGRISDHVLRPCLATMLVLIGYKLVF</sequence>
<dbReference type="EMBL" id="WOFE01000002">
    <property type="protein sequence ID" value="MBM5571438.1"/>
    <property type="molecule type" value="Genomic_DNA"/>
</dbReference>
<dbReference type="Pfam" id="PF01925">
    <property type="entry name" value="TauE"/>
    <property type="match status" value="1"/>
</dbReference>
<evidence type="ECO:0000256" key="5">
    <source>
        <dbReference type="RuleBase" id="RU363041"/>
    </source>
</evidence>
<keyword evidence="4 5" id="KW-0472">Membrane</keyword>
<keyword evidence="3 5" id="KW-1133">Transmembrane helix</keyword>
<name>A0ABS2CBB1_9NEIS</name>
<dbReference type="InterPro" id="IPR002781">
    <property type="entry name" value="TM_pro_TauE-like"/>
</dbReference>
<protein>
    <recommendedName>
        <fullName evidence="5">Probable membrane transporter protein</fullName>
    </recommendedName>
</protein>
<evidence type="ECO:0000256" key="1">
    <source>
        <dbReference type="ARBA" id="ARBA00004141"/>
    </source>
</evidence>
<proteinExistence type="inferred from homology"/>
<feature type="transmembrane region" description="Helical" evidence="5">
    <location>
        <begin position="33"/>
        <end position="52"/>
    </location>
</feature>
<dbReference type="InterPro" id="IPR051598">
    <property type="entry name" value="TSUP/Inactive_protease-like"/>
</dbReference>
<evidence type="ECO:0000313" key="6">
    <source>
        <dbReference type="EMBL" id="MBM5571438.1"/>
    </source>
</evidence>
<evidence type="ECO:0000256" key="3">
    <source>
        <dbReference type="ARBA" id="ARBA00022989"/>
    </source>
</evidence>
<feature type="transmembrane region" description="Helical" evidence="5">
    <location>
        <begin position="7"/>
        <end position="27"/>
    </location>
</feature>
<feature type="transmembrane region" description="Helical" evidence="5">
    <location>
        <begin position="215"/>
        <end position="231"/>
    </location>
</feature>
<keyword evidence="2 5" id="KW-0812">Transmembrane</keyword>
<keyword evidence="7" id="KW-1185">Reference proteome</keyword>
<accession>A0ABS2CBB1</accession>
<evidence type="ECO:0000256" key="4">
    <source>
        <dbReference type="ARBA" id="ARBA00023136"/>
    </source>
</evidence>
<gene>
    <name evidence="6" type="ORF">GM173_07575</name>
</gene>
<dbReference type="Proteomes" id="UP001195660">
    <property type="component" value="Unassembled WGS sequence"/>
</dbReference>
<dbReference type="PANTHER" id="PTHR43701">
    <property type="entry name" value="MEMBRANE TRANSPORTER PROTEIN MJ0441-RELATED"/>
    <property type="match status" value="1"/>
</dbReference>
<comment type="subcellular location">
    <subcellularLocation>
        <location evidence="5">Cell membrane</location>
        <topology evidence="5">Multi-pass membrane protein</topology>
    </subcellularLocation>
    <subcellularLocation>
        <location evidence="1">Membrane</location>
        <topology evidence="1">Multi-pass membrane protein</topology>
    </subcellularLocation>
</comment>
<feature type="transmembrane region" description="Helical" evidence="5">
    <location>
        <begin position="73"/>
        <end position="92"/>
    </location>
</feature>